<proteinExistence type="predicted"/>
<dbReference type="Pfam" id="PF19538">
    <property type="entry name" value="DUF6062"/>
    <property type="match status" value="1"/>
</dbReference>
<sequence>MREDICSIPISELFEPKKGCPICRMDAMLESRLAEYITGAAMMEPDVRIETNRLGFCSHHFDRICEVGSRLSIALILESHLKEVEERAFGAKAAPKKKKLFGGAAGPEKETCFICENMEKNRNHLVDSLLNLWGKEEEFRRLFSEQECLCLHHARLLEDAASRLPKKAAEPFCAEVRRLSQSYLQTVEADVTHFCRMFDYRNKDGDWGNSRDAIERAIAYLTGRLYTGREDGEDKA</sequence>
<accession>A0A9D1DE07</accession>
<gene>
    <name evidence="1" type="ORF">IAB89_05890</name>
</gene>
<reference evidence="1" key="2">
    <citation type="journal article" date="2021" name="PeerJ">
        <title>Extensive microbial diversity within the chicken gut microbiome revealed by metagenomics and culture.</title>
        <authorList>
            <person name="Gilroy R."/>
            <person name="Ravi A."/>
            <person name="Getino M."/>
            <person name="Pursley I."/>
            <person name="Horton D.L."/>
            <person name="Alikhan N.F."/>
            <person name="Baker D."/>
            <person name="Gharbi K."/>
            <person name="Hall N."/>
            <person name="Watson M."/>
            <person name="Adriaenssens E.M."/>
            <person name="Foster-Nyarko E."/>
            <person name="Jarju S."/>
            <person name="Secka A."/>
            <person name="Antonio M."/>
            <person name="Oren A."/>
            <person name="Chaudhuri R.R."/>
            <person name="La Ragione R."/>
            <person name="Hildebrand F."/>
            <person name="Pallen M.J."/>
        </authorList>
    </citation>
    <scope>NUCLEOTIDE SEQUENCE</scope>
    <source>
        <strain evidence="1">ChiSxjej1B13-7958</strain>
    </source>
</reference>
<dbReference type="InterPro" id="IPR045706">
    <property type="entry name" value="DUF6062"/>
</dbReference>
<dbReference type="EMBL" id="DVGZ01000059">
    <property type="protein sequence ID" value="HIR47176.1"/>
    <property type="molecule type" value="Genomic_DNA"/>
</dbReference>
<dbReference type="Proteomes" id="UP000824242">
    <property type="component" value="Unassembled WGS sequence"/>
</dbReference>
<evidence type="ECO:0000313" key="2">
    <source>
        <dbReference type="Proteomes" id="UP000824242"/>
    </source>
</evidence>
<comment type="caution">
    <text evidence="1">The sequence shown here is derived from an EMBL/GenBank/DDBJ whole genome shotgun (WGS) entry which is preliminary data.</text>
</comment>
<reference evidence="1" key="1">
    <citation type="submission" date="2020-10" db="EMBL/GenBank/DDBJ databases">
        <authorList>
            <person name="Gilroy R."/>
        </authorList>
    </citation>
    <scope>NUCLEOTIDE SEQUENCE</scope>
    <source>
        <strain evidence="1">ChiSxjej1B13-7958</strain>
    </source>
</reference>
<name>A0A9D1DE07_9FIRM</name>
<protein>
    <submittedName>
        <fullName evidence="1">Uncharacterized protein</fullName>
    </submittedName>
</protein>
<dbReference type="AlphaFoldDB" id="A0A9D1DE07"/>
<organism evidence="1 2">
    <name type="scientific">Candidatus Caccousia avicola</name>
    <dbReference type="NCBI Taxonomy" id="2840721"/>
    <lineage>
        <taxon>Bacteria</taxon>
        <taxon>Bacillati</taxon>
        <taxon>Bacillota</taxon>
        <taxon>Clostridia</taxon>
        <taxon>Eubacteriales</taxon>
        <taxon>Oscillospiraceae</taxon>
        <taxon>Oscillospiraceae incertae sedis</taxon>
        <taxon>Candidatus Caccousia</taxon>
    </lineage>
</organism>
<evidence type="ECO:0000313" key="1">
    <source>
        <dbReference type="EMBL" id="HIR47176.1"/>
    </source>
</evidence>